<organism evidence="4 5">
    <name type="scientific">Oceanicoccus sagamiensis</name>
    <dbReference type="NCBI Taxonomy" id="716816"/>
    <lineage>
        <taxon>Bacteria</taxon>
        <taxon>Pseudomonadati</taxon>
        <taxon>Pseudomonadota</taxon>
        <taxon>Gammaproteobacteria</taxon>
        <taxon>Cellvibrionales</taxon>
        <taxon>Spongiibacteraceae</taxon>
        <taxon>Oceanicoccus</taxon>
    </lineage>
</organism>
<feature type="coiled-coil region" evidence="2">
    <location>
        <begin position="93"/>
        <end position="163"/>
    </location>
</feature>
<proteinExistence type="inferred from homology"/>
<keyword evidence="5" id="KW-1185">Reference proteome</keyword>
<dbReference type="KEGG" id="osg:BST96_20100"/>
<keyword evidence="2" id="KW-0175">Coiled coil</keyword>
<dbReference type="Gene3D" id="2.40.420.20">
    <property type="match status" value="1"/>
</dbReference>
<dbReference type="Gene3D" id="1.10.287.470">
    <property type="entry name" value="Helix hairpin bin"/>
    <property type="match status" value="1"/>
</dbReference>
<accession>A0A1X9NGA0</accession>
<dbReference type="STRING" id="716816.BST96_20100"/>
<dbReference type="NCBIfam" id="TIGR01730">
    <property type="entry name" value="RND_mfp"/>
    <property type="match status" value="1"/>
</dbReference>
<dbReference type="PANTHER" id="PTHR30469">
    <property type="entry name" value="MULTIDRUG RESISTANCE PROTEIN MDTA"/>
    <property type="match status" value="1"/>
</dbReference>
<dbReference type="AlphaFoldDB" id="A0A1X9NGA0"/>
<gene>
    <name evidence="4" type="ORF">BST96_20100</name>
</gene>
<dbReference type="GO" id="GO:1990281">
    <property type="term" value="C:efflux pump complex"/>
    <property type="evidence" value="ECO:0007669"/>
    <property type="project" value="TreeGrafter"/>
</dbReference>
<dbReference type="Proteomes" id="UP000193450">
    <property type="component" value="Chromosome"/>
</dbReference>
<comment type="similarity">
    <text evidence="1">Belongs to the membrane fusion protein (MFP) (TC 8.A.1) family.</text>
</comment>
<dbReference type="Gene3D" id="2.40.50.100">
    <property type="match status" value="1"/>
</dbReference>
<dbReference type="Gene3D" id="2.40.30.170">
    <property type="match status" value="1"/>
</dbReference>
<evidence type="ECO:0000256" key="1">
    <source>
        <dbReference type="ARBA" id="ARBA00009477"/>
    </source>
</evidence>
<reference evidence="4 5" key="1">
    <citation type="submission" date="2016-11" db="EMBL/GenBank/DDBJ databases">
        <title>Trade-off between light-utilization and light-protection in marine flavobacteria.</title>
        <authorList>
            <person name="Kumagai Y."/>
        </authorList>
    </citation>
    <scope>NUCLEOTIDE SEQUENCE [LARGE SCALE GENOMIC DNA]</scope>
    <source>
        <strain evidence="4 5">NBRC 107125</strain>
    </source>
</reference>
<protein>
    <recommendedName>
        <fullName evidence="6">RND efflux pump membrane fusion protein barrel-sandwich domain-containing protein</fullName>
    </recommendedName>
</protein>
<evidence type="ECO:0000256" key="3">
    <source>
        <dbReference type="SAM" id="MobiDB-lite"/>
    </source>
</evidence>
<dbReference type="EMBL" id="CP019343">
    <property type="protein sequence ID" value="ARN76201.1"/>
    <property type="molecule type" value="Genomic_DNA"/>
</dbReference>
<dbReference type="GO" id="GO:0015562">
    <property type="term" value="F:efflux transmembrane transporter activity"/>
    <property type="evidence" value="ECO:0007669"/>
    <property type="project" value="TreeGrafter"/>
</dbReference>
<evidence type="ECO:0000313" key="5">
    <source>
        <dbReference type="Proteomes" id="UP000193450"/>
    </source>
</evidence>
<dbReference type="PANTHER" id="PTHR30469:SF12">
    <property type="entry name" value="MULTIDRUG RESISTANCE PROTEIN MDTA"/>
    <property type="match status" value="1"/>
</dbReference>
<evidence type="ECO:0000313" key="4">
    <source>
        <dbReference type="EMBL" id="ARN76201.1"/>
    </source>
</evidence>
<sequence length="421" mass="45994">MLVTFTLTANRPDNAKVENTARTLTVDVAAVVKQDLRIPIQAQGTVSPHRETAIVAEVAGKVIEVSPTFYAGGYVAKGDVLLRIDDVEHQAKLNRAQAAVASAESALAQEQGRADVAEQEFKKFPKKHRTSTARDLYLRKPQLKQAEAQLLSSQADLRKAEHDLERTVIRAPYDSLIREKQSDLGLYLTPGTPLATLMAVDFAEIRLAIPQSKLPYLELPTISDYDEANSTEVDLYTNVAGELQHWSANLHRTEGVYDERSRVLFVVARINDPYLLKAQPLNTAAAIAAAKQAEPQTPLRIGTFVSAVINGRLIENVVTLPRNVLRTGNLVWVIDQQQTLRNRKVSTLRTQGDKMYITGGLQNGDLVCLTPTGATIAGSKVTISSKTPSNRLFDQDAPAAESPVMAEKAEPQELLSTGASL</sequence>
<dbReference type="SUPFAM" id="SSF111369">
    <property type="entry name" value="HlyD-like secretion proteins"/>
    <property type="match status" value="1"/>
</dbReference>
<feature type="region of interest" description="Disordered" evidence="3">
    <location>
        <begin position="387"/>
        <end position="421"/>
    </location>
</feature>
<evidence type="ECO:0000256" key="2">
    <source>
        <dbReference type="SAM" id="Coils"/>
    </source>
</evidence>
<evidence type="ECO:0008006" key="6">
    <source>
        <dbReference type="Google" id="ProtNLM"/>
    </source>
</evidence>
<dbReference type="InterPro" id="IPR006143">
    <property type="entry name" value="RND_pump_MFP"/>
</dbReference>
<name>A0A1X9NGA0_9GAMM</name>